<evidence type="ECO:0000256" key="4">
    <source>
        <dbReference type="PIRSR" id="PIRSR006806-1"/>
    </source>
</evidence>
<dbReference type="InterPro" id="IPR002698">
    <property type="entry name" value="FTHF_cligase"/>
</dbReference>
<evidence type="ECO:0000313" key="6">
    <source>
        <dbReference type="EMBL" id="RAJ06842.1"/>
    </source>
</evidence>
<feature type="binding site" evidence="4">
    <location>
        <begin position="5"/>
        <end position="9"/>
    </location>
    <ligand>
        <name>ATP</name>
        <dbReference type="ChEBI" id="CHEBI:30616"/>
    </ligand>
</feature>
<dbReference type="GO" id="GO:0035999">
    <property type="term" value="P:tetrahydrofolate interconversion"/>
    <property type="evidence" value="ECO:0007669"/>
    <property type="project" value="TreeGrafter"/>
</dbReference>
<keyword evidence="5" id="KW-0479">Metal-binding</keyword>
<dbReference type="Pfam" id="PF01812">
    <property type="entry name" value="5-FTHF_cyc-lig"/>
    <property type="match status" value="1"/>
</dbReference>
<dbReference type="EC" id="6.3.3.2" evidence="5"/>
<accession>A0A327QT21</accession>
<dbReference type="EMBL" id="QLLL01000003">
    <property type="protein sequence ID" value="RAJ06842.1"/>
    <property type="molecule type" value="Genomic_DNA"/>
</dbReference>
<dbReference type="PANTHER" id="PTHR23407:SF1">
    <property type="entry name" value="5-FORMYLTETRAHYDROFOLATE CYCLO-LIGASE"/>
    <property type="match status" value="1"/>
</dbReference>
<comment type="caution">
    <text evidence="6">The sequence shown here is derived from an EMBL/GenBank/DDBJ whole genome shotgun (WGS) entry which is preliminary data.</text>
</comment>
<name>A0A327QT21_9BACT</name>
<protein>
    <recommendedName>
        <fullName evidence="5">5-formyltetrahydrofolate cyclo-ligase</fullName>
        <ecNumber evidence="5">6.3.3.2</ecNumber>
    </recommendedName>
</protein>
<dbReference type="AlphaFoldDB" id="A0A327QT21"/>
<keyword evidence="5" id="KW-0460">Magnesium</keyword>
<gene>
    <name evidence="6" type="ORF">LX64_01969</name>
</gene>
<evidence type="ECO:0000256" key="1">
    <source>
        <dbReference type="ARBA" id="ARBA00010638"/>
    </source>
</evidence>
<dbReference type="PANTHER" id="PTHR23407">
    <property type="entry name" value="ATPASE INHIBITOR/5-FORMYLTETRAHYDROFOLATE CYCLO-LIGASE"/>
    <property type="match status" value="1"/>
</dbReference>
<comment type="catalytic activity">
    <reaction evidence="5">
        <text>(6S)-5-formyl-5,6,7,8-tetrahydrofolate + ATP = (6R)-5,10-methenyltetrahydrofolate + ADP + phosphate</text>
        <dbReference type="Rhea" id="RHEA:10488"/>
        <dbReference type="ChEBI" id="CHEBI:30616"/>
        <dbReference type="ChEBI" id="CHEBI:43474"/>
        <dbReference type="ChEBI" id="CHEBI:57455"/>
        <dbReference type="ChEBI" id="CHEBI:57457"/>
        <dbReference type="ChEBI" id="CHEBI:456216"/>
        <dbReference type="EC" id="6.3.3.2"/>
    </reaction>
</comment>
<evidence type="ECO:0000256" key="2">
    <source>
        <dbReference type="ARBA" id="ARBA00022741"/>
    </source>
</evidence>
<dbReference type="PIRSF" id="PIRSF006806">
    <property type="entry name" value="FTHF_cligase"/>
    <property type="match status" value="1"/>
</dbReference>
<dbReference type="InterPro" id="IPR024185">
    <property type="entry name" value="FTHF_cligase-like_sf"/>
</dbReference>
<comment type="cofactor">
    <cofactor evidence="5">
        <name>Mg(2+)</name>
        <dbReference type="ChEBI" id="CHEBI:18420"/>
    </cofactor>
</comment>
<feature type="binding site" evidence="4">
    <location>
        <begin position="136"/>
        <end position="144"/>
    </location>
    <ligand>
        <name>ATP</name>
        <dbReference type="ChEBI" id="CHEBI:30616"/>
    </ligand>
</feature>
<evidence type="ECO:0000313" key="7">
    <source>
        <dbReference type="Proteomes" id="UP000249547"/>
    </source>
</evidence>
<dbReference type="GO" id="GO:0046872">
    <property type="term" value="F:metal ion binding"/>
    <property type="evidence" value="ECO:0007669"/>
    <property type="project" value="UniProtKB-KW"/>
</dbReference>
<dbReference type="NCBIfam" id="TIGR02727">
    <property type="entry name" value="MTHFS_bact"/>
    <property type="match status" value="1"/>
</dbReference>
<evidence type="ECO:0000256" key="3">
    <source>
        <dbReference type="ARBA" id="ARBA00022840"/>
    </source>
</evidence>
<keyword evidence="3 4" id="KW-0067">ATP-binding</keyword>
<dbReference type="SUPFAM" id="SSF100950">
    <property type="entry name" value="NagB/RpiA/CoA transferase-like"/>
    <property type="match status" value="1"/>
</dbReference>
<dbReference type="GO" id="GO:0005524">
    <property type="term" value="F:ATP binding"/>
    <property type="evidence" value="ECO:0007669"/>
    <property type="project" value="UniProtKB-KW"/>
</dbReference>
<organism evidence="6 7">
    <name type="scientific">Chitinophaga skermanii</name>
    <dbReference type="NCBI Taxonomy" id="331697"/>
    <lineage>
        <taxon>Bacteria</taxon>
        <taxon>Pseudomonadati</taxon>
        <taxon>Bacteroidota</taxon>
        <taxon>Chitinophagia</taxon>
        <taxon>Chitinophagales</taxon>
        <taxon>Chitinophagaceae</taxon>
        <taxon>Chitinophaga</taxon>
    </lineage>
</organism>
<keyword evidence="6" id="KW-0436">Ligase</keyword>
<dbReference type="GO" id="GO:0030272">
    <property type="term" value="F:5-formyltetrahydrofolate cyclo-ligase activity"/>
    <property type="evidence" value="ECO:0007669"/>
    <property type="project" value="UniProtKB-EC"/>
</dbReference>
<sequence length="196" mass="22497">MTLTKKDIRKTYIEQRKSLTDDEWAMLNMELLVQCSNFDWSNIEFLHIFLPILAKKEVDTFLVAIWIREHYPHIKLVTSQSNFETNEMRHILWHDECPLEENAYGIPEPTAGEEVNPLSLDMVLVPMVAFDLQGHRVGYGKGMYDKFLAQCKPGAKKVGLALFPPVSNHISDIHDGDMALDAVITPAEIYYFKPTT</sequence>
<dbReference type="Gene3D" id="3.40.50.10420">
    <property type="entry name" value="NagB/RpiA/CoA transferase-like"/>
    <property type="match status" value="1"/>
</dbReference>
<feature type="binding site" evidence="4">
    <location>
        <position position="57"/>
    </location>
    <ligand>
        <name>substrate</name>
    </ligand>
</feature>
<feature type="binding site" evidence="4">
    <location>
        <position position="50"/>
    </location>
    <ligand>
        <name>substrate</name>
    </ligand>
</feature>
<evidence type="ECO:0000256" key="5">
    <source>
        <dbReference type="RuleBase" id="RU361279"/>
    </source>
</evidence>
<reference evidence="6 7" key="1">
    <citation type="submission" date="2018-06" db="EMBL/GenBank/DDBJ databases">
        <title>Genomic Encyclopedia of Archaeal and Bacterial Type Strains, Phase II (KMG-II): from individual species to whole genera.</title>
        <authorList>
            <person name="Goeker M."/>
        </authorList>
    </citation>
    <scope>NUCLEOTIDE SEQUENCE [LARGE SCALE GENOMIC DNA]</scope>
    <source>
        <strain evidence="6 7">DSM 23857</strain>
    </source>
</reference>
<keyword evidence="7" id="KW-1185">Reference proteome</keyword>
<proteinExistence type="inferred from homology"/>
<keyword evidence="2 4" id="KW-0547">Nucleotide-binding</keyword>
<comment type="similarity">
    <text evidence="1 5">Belongs to the 5-formyltetrahydrofolate cyclo-ligase family.</text>
</comment>
<dbReference type="InterPro" id="IPR037171">
    <property type="entry name" value="NagB/RpiA_transferase-like"/>
</dbReference>
<dbReference type="Proteomes" id="UP000249547">
    <property type="component" value="Unassembled WGS sequence"/>
</dbReference>
<dbReference type="OrthoDB" id="9801938at2"/>
<dbReference type="GO" id="GO:0009396">
    <property type="term" value="P:folic acid-containing compound biosynthetic process"/>
    <property type="evidence" value="ECO:0007669"/>
    <property type="project" value="TreeGrafter"/>
</dbReference>
<dbReference type="RefSeq" id="WP_111597426.1">
    <property type="nucleotide sequence ID" value="NZ_QLLL01000003.1"/>
</dbReference>